<dbReference type="GO" id="GO:0071972">
    <property type="term" value="F:peptidoglycan L,D-transpeptidase activity"/>
    <property type="evidence" value="ECO:0007669"/>
    <property type="project" value="TreeGrafter"/>
</dbReference>
<evidence type="ECO:0000256" key="1">
    <source>
        <dbReference type="SAM" id="MobiDB-lite"/>
    </source>
</evidence>
<dbReference type="AlphaFoldDB" id="A0A7W5Y9N1"/>
<feature type="region of interest" description="Disordered" evidence="1">
    <location>
        <begin position="1"/>
        <end position="22"/>
    </location>
</feature>
<dbReference type="RefSeq" id="WP_183645545.1">
    <property type="nucleotide sequence ID" value="NZ_JACIBV010000001.1"/>
</dbReference>
<dbReference type="GO" id="GO:0005886">
    <property type="term" value="C:plasma membrane"/>
    <property type="evidence" value="ECO:0007669"/>
    <property type="project" value="TreeGrafter"/>
</dbReference>
<protein>
    <submittedName>
        <fullName evidence="5">Uncharacterized protein</fullName>
    </submittedName>
</protein>
<dbReference type="PANTHER" id="PTHR30627:SF24">
    <property type="entry name" value="PENICILLIN-BINDING PROTEIN 4B"/>
    <property type="match status" value="1"/>
</dbReference>
<dbReference type="Proteomes" id="UP000579945">
    <property type="component" value="Unassembled WGS sequence"/>
</dbReference>
<keyword evidence="2" id="KW-0812">Transmembrane</keyword>
<dbReference type="InterPro" id="IPR001460">
    <property type="entry name" value="PCN-bd_Tpept"/>
</dbReference>
<keyword evidence="2" id="KW-0472">Membrane</keyword>
<dbReference type="GO" id="GO:0008658">
    <property type="term" value="F:penicillin binding"/>
    <property type="evidence" value="ECO:0007669"/>
    <property type="project" value="InterPro"/>
</dbReference>
<comment type="caution">
    <text evidence="5">The sequence shown here is derived from an EMBL/GenBank/DDBJ whole genome shotgun (WGS) entry which is preliminary data.</text>
</comment>
<name>A0A7W5Y9N1_9ACTN</name>
<proteinExistence type="predicted"/>
<evidence type="ECO:0000259" key="3">
    <source>
        <dbReference type="Pfam" id="PF00905"/>
    </source>
</evidence>
<evidence type="ECO:0000259" key="4">
    <source>
        <dbReference type="Pfam" id="PF05223"/>
    </source>
</evidence>
<accession>A0A7W5Y9N1</accession>
<dbReference type="Pfam" id="PF00905">
    <property type="entry name" value="Transpeptidase"/>
    <property type="match status" value="1"/>
</dbReference>
<reference evidence="5 6" key="1">
    <citation type="submission" date="2020-08" db="EMBL/GenBank/DDBJ databases">
        <title>Sequencing the genomes of 1000 actinobacteria strains.</title>
        <authorList>
            <person name="Klenk H.-P."/>
        </authorList>
    </citation>
    <scope>NUCLEOTIDE SEQUENCE [LARGE SCALE GENOMIC DNA]</scope>
    <source>
        <strain evidence="5 6">DSM 44320</strain>
    </source>
</reference>
<feature type="domain" description="Penicillin-binding protein transpeptidase" evidence="3">
    <location>
        <begin position="265"/>
        <end position="532"/>
    </location>
</feature>
<dbReference type="Pfam" id="PF05223">
    <property type="entry name" value="MecA_N"/>
    <property type="match status" value="1"/>
</dbReference>
<gene>
    <name evidence="5" type="ORF">FHR33_001898</name>
</gene>
<evidence type="ECO:0000313" key="5">
    <source>
        <dbReference type="EMBL" id="MBB3726038.1"/>
    </source>
</evidence>
<feature type="domain" description="NTF2-like N-terminal transpeptidase" evidence="4">
    <location>
        <begin position="51"/>
        <end position="163"/>
    </location>
</feature>
<dbReference type="Gene3D" id="3.10.450.100">
    <property type="entry name" value="NTF2-like, domain 1"/>
    <property type="match status" value="1"/>
</dbReference>
<sequence length="541" mass="57110">MAGQGEVCAQPRPETPPRRPGRGRTWAIAAGLVLTVAVAGVIWAQPRTRGTADETARRYLNAWSAQEYAVMRELVLDPPADFEQVHRGVFSALQLDAMAFRIHTPSGVFAASTEELGHATFTATLTGPGPDFAYESRLNLVEHEHRWKVSWSPATVHPELKPGRTLRLVTGGPETVPILAADGSRIDTPDAPRSVRQLAGSLKTRFRDWLSVGRPTRIELVEDGRPVRTLAENSARQRMPLTTTLDPRVQRAGADALTLTGKPAALVALKASTGEILASVNSRGGFDRALMGRYPPGSTFTVVTASALLANGLSAEQVVSCPARRNVGGVRLRNPSSRGYGGLPFRAAFAHACDTTVGALAVSSLEAERLAKVAGDVGFGAPFDPGVPAVRADFPVPKDDAALASASIGQGRVRASPLNMAAVAAATAHGMWQPPRLVPAENVPTDGEARRPLEPSVTKALRSLLPAVVSEDPAHAVRFPPGTAGKAGSAEHGSGRRLSWFIGYRDDLAFSVVVEGGGADSATAAPIAARFLKGLERNPID</sequence>
<dbReference type="InterPro" id="IPR012338">
    <property type="entry name" value="Beta-lactam/transpept-like"/>
</dbReference>
<dbReference type="SUPFAM" id="SSF56601">
    <property type="entry name" value="beta-lactamase/transpeptidase-like"/>
    <property type="match status" value="1"/>
</dbReference>
<keyword evidence="6" id="KW-1185">Reference proteome</keyword>
<dbReference type="GO" id="GO:0046677">
    <property type="term" value="P:response to antibiotic"/>
    <property type="evidence" value="ECO:0007669"/>
    <property type="project" value="InterPro"/>
</dbReference>
<dbReference type="InterPro" id="IPR007887">
    <property type="entry name" value="MecA_N"/>
</dbReference>
<organism evidence="5 6">
    <name type="scientific">Nonomuraea dietziae</name>
    <dbReference type="NCBI Taxonomy" id="65515"/>
    <lineage>
        <taxon>Bacteria</taxon>
        <taxon>Bacillati</taxon>
        <taxon>Actinomycetota</taxon>
        <taxon>Actinomycetes</taxon>
        <taxon>Streptosporangiales</taxon>
        <taxon>Streptosporangiaceae</taxon>
        <taxon>Nonomuraea</taxon>
    </lineage>
</organism>
<dbReference type="EMBL" id="JACIBV010000001">
    <property type="protein sequence ID" value="MBB3726038.1"/>
    <property type="molecule type" value="Genomic_DNA"/>
</dbReference>
<feature type="transmembrane region" description="Helical" evidence="2">
    <location>
        <begin position="26"/>
        <end position="44"/>
    </location>
</feature>
<dbReference type="Gene3D" id="3.40.710.10">
    <property type="entry name" value="DD-peptidase/beta-lactamase superfamily"/>
    <property type="match status" value="1"/>
</dbReference>
<dbReference type="GO" id="GO:0071555">
    <property type="term" value="P:cell wall organization"/>
    <property type="evidence" value="ECO:0007669"/>
    <property type="project" value="TreeGrafter"/>
</dbReference>
<dbReference type="GeneID" id="95388425"/>
<keyword evidence="2" id="KW-1133">Transmembrane helix</keyword>
<dbReference type="PANTHER" id="PTHR30627">
    <property type="entry name" value="PEPTIDOGLYCAN D,D-TRANSPEPTIDASE"/>
    <property type="match status" value="1"/>
</dbReference>
<evidence type="ECO:0000256" key="2">
    <source>
        <dbReference type="SAM" id="Phobius"/>
    </source>
</evidence>
<evidence type="ECO:0000313" key="6">
    <source>
        <dbReference type="Proteomes" id="UP000579945"/>
    </source>
</evidence>
<dbReference type="InterPro" id="IPR050515">
    <property type="entry name" value="Beta-lactam/transpept"/>
</dbReference>